<organism evidence="5 6">
    <name type="scientific">Arctia plantaginis</name>
    <name type="common">Wood tiger moth</name>
    <name type="synonym">Phalaena plantaginis</name>
    <dbReference type="NCBI Taxonomy" id="874455"/>
    <lineage>
        <taxon>Eukaryota</taxon>
        <taxon>Metazoa</taxon>
        <taxon>Ecdysozoa</taxon>
        <taxon>Arthropoda</taxon>
        <taxon>Hexapoda</taxon>
        <taxon>Insecta</taxon>
        <taxon>Pterygota</taxon>
        <taxon>Neoptera</taxon>
        <taxon>Endopterygota</taxon>
        <taxon>Lepidoptera</taxon>
        <taxon>Glossata</taxon>
        <taxon>Ditrysia</taxon>
        <taxon>Noctuoidea</taxon>
        <taxon>Erebidae</taxon>
        <taxon>Arctiinae</taxon>
        <taxon>Arctia</taxon>
    </lineage>
</organism>
<dbReference type="GO" id="GO:0043066">
    <property type="term" value="P:negative regulation of apoptotic process"/>
    <property type="evidence" value="ECO:0007669"/>
    <property type="project" value="TreeGrafter"/>
</dbReference>
<dbReference type="GO" id="GO:0005634">
    <property type="term" value="C:nucleus"/>
    <property type="evidence" value="ECO:0007669"/>
    <property type="project" value="TreeGrafter"/>
</dbReference>
<dbReference type="GO" id="GO:0009408">
    <property type="term" value="P:response to heat"/>
    <property type="evidence" value="ECO:0007669"/>
    <property type="project" value="TreeGrafter"/>
</dbReference>
<evidence type="ECO:0000313" key="5">
    <source>
        <dbReference type="EMBL" id="CAB3256208.1"/>
    </source>
</evidence>
<proteinExistence type="inferred from homology"/>
<evidence type="ECO:0000259" key="4">
    <source>
        <dbReference type="PROSITE" id="PS01031"/>
    </source>
</evidence>
<dbReference type="Proteomes" id="UP000494106">
    <property type="component" value="Unassembled WGS sequence"/>
</dbReference>
<dbReference type="Pfam" id="PF00011">
    <property type="entry name" value="HSP20"/>
    <property type="match status" value="1"/>
</dbReference>
<dbReference type="EMBL" id="CADEBC010000586">
    <property type="protein sequence ID" value="CAB3256208.1"/>
    <property type="molecule type" value="Genomic_DNA"/>
</dbReference>
<feature type="compositionally biased region" description="Basic and acidic residues" evidence="3">
    <location>
        <begin position="166"/>
        <end position="176"/>
    </location>
</feature>
<evidence type="ECO:0000256" key="3">
    <source>
        <dbReference type="SAM" id="MobiDB-lite"/>
    </source>
</evidence>
<comment type="caution">
    <text evidence="5">The sequence shown here is derived from an EMBL/GenBank/DDBJ whole genome shotgun (WGS) entry which is preliminary data.</text>
</comment>
<evidence type="ECO:0000256" key="2">
    <source>
        <dbReference type="RuleBase" id="RU003616"/>
    </source>
</evidence>
<dbReference type="Gene3D" id="2.60.40.790">
    <property type="match status" value="1"/>
</dbReference>
<evidence type="ECO:0000313" key="6">
    <source>
        <dbReference type="Proteomes" id="UP000494106"/>
    </source>
</evidence>
<dbReference type="PRINTS" id="PR00299">
    <property type="entry name" value="ACRYSTALLIN"/>
</dbReference>
<dbReference type="PANTHER" id="PTHR45640:SF26">
    <property type="entry name" value="RE23625P"/>
    <property type="match status" value="1"/>
</dbReference>
<protein>
    <recommendedName>
        <fullName evidence="4">SHSP domain-containing protein</fullName>
    </recommendedName>
</protein>
<reference evidence="5 6" key="1">
    <citation type="submission" date="2020-04" db="EMBL/GenBank/DDBJ databases">
        <authorList>
            <person name="Wallbank WR R."/>
            <person name="Pardo Diaz C."/>
            <person name="Kozak K."/>
            <person name="Martin S."/>
            <person name="Jiggins C."/>
            <person name="Moest M."/>
            <person name="Warren A I."/>
            <person name="Byers J.R.P. K."/>
            <person name="Montejo-Kovacevich G."/>
            <person name="Yen C E."/>
        </authorList>
    </citation>
    <scope>NUCLEOTIDE SEQUENCE [LARGE SCALE GENOMIC DNA]</scope>
</reference>
<feature type="domain" description="SHSP" evidence="4">
    <location>
        <begin position="45"/>
        <end position="154"/>
    </location>
</feature>
<dbReference type="InterPro" id="IPR002068">
    <property type="entry name" value="A-crystallin/Hsp20_dom"/>
</dbReference>
<accession>A0A8S1BB89</accession>
<name>A0A8S1BB89_ARCPL</name>
<dbReference type="InterPro" id="IPR008978">
    <property type="entry name" value="HSP20-like_chaperone"/>
</dbReference>
<dbReference type="AlphaFoldDB" id="A0A8S1BB89"/>
<keyword evidence="6" id="KW-1185">Reference proteome</keyword>
<dbReference type="GO" id="GO:0042026">
    <property type="term" value="P:protein refolding"/>
    <property type="evidence" value="ECO:0007669"/>
    <property type="project" value="TreeGrafter"/>
</dbReference>
<dbReference type="OrthoDB" id="1431247at2759"/>
<dbReference type="InterPro" id="IPR001436">
    <property type="entry name" value="Alpha-crystallin/sHSP_animal"/>
</dbReference>
<evidence type="ECO:0000256" key="1">
    <source>
        <dbReference type="PROSITE-ProRule" id="PRU00285"/>
    </source>
</evidence>
<comment type="similarity">
    <text evidence="1 2">Belongs to the small heat shock protein (HSP20) family.</text>
</comment>
<dbReference type="GO" id="GO:0051082">
    <property type="term" value="F:unfolded protein binding"/>
    <property type="evidence" value="ECO:0007669"/>
    <property type="project" value="TreeGrafter"/>
</dbReference>
<dbReference type="PROSITE" id="PS01031">
    <property type="entry name" value="SHSP"/>
    <property type="match status" value="1"/>
</dbReference>
<sequence length="189" mass="21360">MTAPGFSFFFGSPLSHNSAGAPNYSFAPTEEVFAGAHVPTFEQWRHMRHQTLQSAYESSKNRFQVNIMLKHFAPDELSVKTSDGFVFIIMKHEDKEDGHCEWGSCEIIRKYQLPEGCVAEDVQCRMSPDGLLTVFVPSLLNQKSKEREVPIILTDPLRTRSRTRVGVKEAHQKPESADEEASEETSVKN</sequence>
<gene>
    <name evidence="5" type="ORF">APLA_LOCUS15239</name>
</gene>
<dbReference type="GO" id="GO:0005737">
    <property type="term" value="C:cytoplasm"/>
    <property type="evidence" value="ECO:0007669"/>
    <property type="project" value="TreeGrafter"/>
</dbReference>
<dbReference type="PANTHER" id="PTHR45640">
    <property type="entry name" value="HEAT SHOCK PROTEIN HSP-12.2-RELATED"/>
    <property type="match status" value="1"/>
</dbReference>
<dbReference type="SUPFAM" id="SSF49764">
    <property type="entry name" value="HSP20-like chaperones"/>
    <property type="match status" value="1"/>
</dbReference>
<feature type="region of interest" description="Disordered" evidence="3">
    <location>
        <begin position="160"/>
        <end position="189"/>
    </location>
</feature>
<dbReference type="CDD" id="cd06526">
    <property type="entry name" value="metazoan_ACD"/>
    <property type="match status" value="1"/>
</dbReference>